<comment type="caution">
    <text evidence="2">The sequence shown here is derived from an EMBL/GenBank/DDBJ whole genome shotgun (WGS) entry which is preliminary data.</text>
</comment>
<name>A0A101FVG2_9EURY</name>
<dbReference type="Gene3D" id="3.40.50.10140">
    <property type="entry name" value="Toll/interleukin-1 receptor homology (TIR) domain"/>
    <property type="match status" value="1"/>
</dbReference>
<evidence type="ECO:0000313" key="4">
    <source>
        <dbReference type="Proteomes" id="UP000053961"/>
    </source>
</evidence>
<dbReference type="Proteomes" id="UP000053961">
    <property type="component" value="Unassembled WGS sequence"/>
</dbReference>
<evidence type="ECO:0000313" key="3">
    <source>
        <dbReference type="EMBL" id="KUK97464.1"/>
    </source>
</evidence>
<evidence type="ECO:0000313" key="5">
    <source>
        <dbReference type="Proteomes" id="UP000057043"/>
    </source>
</evidence>
<gene>
    <name evidence="2" type="ORF">XD72_0408</name>
    <name evidence="3" type="ORF">XE07_0294</name>
</gene>
<dbReference type="PATRIC" id="fig|301375.6.peg.1858"/>
<evidence type="ECO:0000313" key="2">
    <source>
        <dbReference type="EMBL" id="KUK45159.1"/>
    </source>
</evidence>
<accession>A0A101FVG2</accession>
<dbReference type="Proteomes" id="UP000057043">
    <property type="component" value="Unassembled WGS sequence"/>
</dbReference>
<dbReference type="AlphaFoldDB" id="A0A101FVG2"/>
<reference evidence="4 5" key="2">
    <citation type="journal article" date="2015" name="MBio">
        <title>Genome-Resolved Metagenomic Analysis Reveals Roles for Candidate Phyla and Other Microbial Community Members in Biogeochemical Transformations in Oil Reservoirs.</title>
        <authorList>
            <person name="Hu P."/>
            <person name="Tom L."/>
            <person name="Singh A."/>
            <person name="Thomas B.C."/>
            <person name="Baker B.J."/>
            <person name="Piceno Y.M."/>
            <person name="Andersen G.L."/>
            <person name="Banfield J.F."/>
        </authorList>
    </citation>
    <scope>NUCLEOTIDE SEQUENCE [LARGE SCALE GENOMIC DNA]</scope>
    <source>
        <strain evidence="2">57_489</strain>
    </source>
</reference>
<dbReference type="Pfam" id="PF13676">
    <property type="entry name" value="TIR_2"/>
    <property type="match status" value="1"/>
</dbReference>
<dbReference type="EMBL" id="LGHB01000002">
    <property type="protein sequence ID" value="KUK97464.1"/>
    <property type="molecule type" value="Genomic_DNA"/>
</dbReference>
<dbReference type="InterPro" id="IPR000157">
    <property type="entry name" value="TIR_dom"/>
</dbReference>
<dbReference type="SUPFAM" id="SSF52200">
    <property type="entry name" value="Toll/Interleukin receptor TIR domain"/>
    <property type="match status" value="1"/>
</dbReference>
<dbReference type="InterPro" id="IPR035897">
    <property type="entry name" value="Toll_tir_struct_dom_sf"/>
</dbReference>
<feature type="domain" description="TIR" evidence="1">
    <location>
        <begin position="26"/>
        <end position="100"/>
    </location>
</feature>
<evidence type="ECO:0000259" key="1">
    <source>
        <dbReference type="Pfam" id="PF13676"/>
    </source>
</evidence>
<dbReference type="EMBL" id="LGFT01000007">
    <property type="protein sequence ID" value="KUK45159.1"/>
    <property type="molecule type" value="Genomic_DNA"/>
</dbReference>
<sequence>MSDRLRHQMQQRRQELGRVDRLVAGRGEINTIHQAWDFRPGNNFVLRMDGAYKEAERTIAVLSPDFLSSSFAPSEWAIALKKDPTSEKGLIVPVRVRKCELDGLL</sequence>
<organism evidence="2 5">
    <name type="scientific">Methanothrix harundinacea</name>
    <dbReference type="NCBI Taxonomy" id="301375"/>
    <lineage>
        <taxon>Archaea</taxon>
        <taxon>Methanobacteriati</taxon>
        <taxon>Methanobacteriota</taxon>
        <taxon>Stenosarchaea group</taxon>
        <taxon>Methanomicrobia</taxon>
        <taxon>Methanotrichales</taxon>
        <taxon>Methanotrichaceae</taxon>
        <taxon>Methanothrix</taxon>
    </lineage>
</organism>
<dbReference type="GO" id="GO:0007165">
    <property type="term" value="P:signal transduction"/>
    <property type="evidence" value="ECO:0007669"/>
    <property type="project" value="InterPro"/>
</dbReference>
<protein>
    <submittedName>
        <fullName evidence="2">WD repeat protein</fullName>
    </submittedName>
</protein>
<reference evidence="3" key="1">
    <citation type="journal article" date="2015" name="MBio">
        <title>Genome-resolved metagenomic analysis reveals roles for candidate phyla and other microbial community members in biogeochemical transformations in oil reservoirs.</title>
        <authorList>
            <person name="Hu P."/>
            <person name="Tom L."/>
            <person name="Singh A."/>
            <person name="Thomas B.C."/>
            <person name="Baker B.J."/>
            <person name="Piceno Y.M."/>
            <person name="Andersen G.L."/>
            <person name="Banfield J.F."/>
        </authorList>
    </citation>
    <scope>NUCLEOTIDE SEQUENCE [LARGE SCALE GENOMIC DNA]</scope>
    <source>
        <strain evidence="3">56_747</strain>
    </source>
</reference>
<proteinExistence type="predicted"/>